<dbReference type="PROSITE" id="PS51257">
    <property type="entry name" value="PROKAR_LIPOPROTEIN"/>
    <property type="match status" value="1"/>
</dbReference>
<dbReference type="Proteomes" id="UP000886191">
    <property type="component" value="Unassembled WGS sequence"/>
</dbReference>
<dbReference type="InterPro" id="IPR036378">
    <property type="entry name" value="FAS1_dom_sf"/>
</dbReference>
<accession>A0A831QKI3</accession>
<reference evidence="3" key="1">
    <citation type="journal article" date="2020" name="mSystems">
        <title>Genome- and Community-Level Interaction Insights into Carbon Utilization and Element Cycling Functions of Hydrothermarchaeota in Hydrothermal Sediment.</title>
        <authorList>
            <person name="Zhou Z."/>
            <person name="Liu Y."/>
            <person name="Xu W."/>
            <person name="Pan J."/>
            <person name="Luo Z.H."/>
            <person name="Li M."/>
        </authorList>
    </citation>
    <scope>NUCLEOTIDE SEQUENCE [LARGE SCALE GENOMIC DNA]</scope>
    <source>
        <strain evidence="3">HyVt-345</strain>
    </source>
</reference>
<evidence type="ECO:0000259" key="2">
    <source>
        <dbReference type="PROSITE" id="PS50213"/>
    </source>
</evidence>
<feature type="domain" description="FAS1" evidence="2">
    <location>
        <begin position="200"/>
        <end position="334"/>
    </location>
</feature>
<dbReference type="PANTHER" id="PTHR10900">
    <property type="entry name" value="PERIOSTIN-RELATED"/>
    <property type="match status" value="1"/>
</dbReference>
<evidence type="ECO:0000256" key="1">
    <source>
        <dbReference type="SAM" id="SignalP"/>
    </source>
</evidence>
<dbReference type="PROSITE" id="PS50213">
    <property type="entry name" value="FAS1"/>
    <property type="match status" value="3"/>
</dbReference>
<gene>
    <name evidence="3" type="ORF">ENH87_03110</name>
</gene>
<sequence>MTKFRTLRVFLMVFSVCALSSCENEDDGTPRYAVTEINSVNDVINSNGSLSSLKASLTVASGDLTTTLEGSGPFTIFAPSNEAFSALAKEAGYESSAALLANIDPALLSTILTYHVVAGANGTDALTQDKMLATVMGDELSVNIDTDSNIEILDATELPQTSTAAIVSFSNPSAPNGIVHFIDKVLLPQSVIETLSIDIRPSILDWATNDEDLKTLVSALKKTGLVDTVSKLDSATVLAPNDEAFEGLLEMLGDDYDSLDDFDNATEIALLGNILKYHVLTSNDLMAGEAETAFEDNTVSVVADGEGYTFGDAETVSAVTEAKNGNFQIIDKVLLPQAASDFLDLLNSEDLATLVTRESNLSIMEEALIATELNTPFVDITNESFVQGENEKDDAFQKRSAPKNFTYFKPATVFVPTNTAFQELLNALGDDYNSIEDFDTDEEKALLQEILLFHVVEGKVESDNLTEGNLTTVAKSDISIISVVGTDTFVIGDATNNVNANIVASDQTARNGVAHFIDKVLLPKNAIAFINALNQDTID</sequence>
<name>A0A831QKI3_9FLAO</name>
<feature type="chain" id="PRO_5032832487" evidence="1">
    <location>
        <begin position="21"/>
        <end position="539"/>
    </location>
</feature>
<dbReference type="InterPro" id="IPR050904">
    <property type="entry name" value="Adhesion/Biosynth-related"/>
</dbReference>
<dbReference type="EMBL" id="DRGL01000015">
    <property type="protein sequence ID" value="HEA19888.1"/>
    <property type="molecule type" value="Genomic_DNA"/>
</dbReference>
<feature type="domain" description="FAS1" evidence="2">
    <location>
        <begin position="348"/>
        <end position="521"/>
    </location>
</feature>
<dbReference type="AlphaFoldDB" id="A0A831QKI3"/>
<comment type="caution">
    <text evidence="3">The sequence shown here is derived from an EMBL/GenBank/DDBJ whole genome shotgun (WGS) entry which is preliminary data.</text>
</comment>
<dbReference type="SUPFAM" id="SSF82153">
    <property type="entry name" value="FAS1 domain"/>
    <property type="match status" value="3"/>
</dbReference>
<proteinExistence type="predicted"/>
<organism evidence="3">
    <name type="scientific">Pricia antarctica</name>
    <dbReference type="NCBI Taxonomy" id="641691"/>
    <lineage>
        <taxon>Bacteria</taxon>
        <taxon>Pseudomonadati</taxon>
        <taxon>Bacteroidota</taxon>
        <taxon>Flavobacteriia</taxon>
        <taxon>Flavobacteriales</taxon>
        <taxon>Flavobacteriaceae</taxon>
        <taxon>Pricia</taxon>
    </lineage>
</organism>
<dbReference type="Gene3D" id="2.30.180.10">
    <property type="entry name" value="FAS1 domain"/>
    <property type="match status" value="3"/>
</dbReference>
<dbReference type="PANTHER" id="PTHR10900:SF77">
    <property type="entry name" value="FI19380P1"/>
    <property type="match status" value="1"/>
</dbReference>
<dbReference type="Pfam" id="PF02469">
    <property type="entry name" value="Fasciclin"/>
    <property type="match status" value="3"/>
</dbReference>
<dbReference type="InterPro" id="IPR000782">
    <property type="entry name" value="FAS1_domain"/>
</dbReference>
<feature type="signal peptide" evidence="1">
    <location>
        <begin position="1"/>
        <end position="20"/>
    </location>
</feature>
<protein>
    <submittedName>
        <fullName evidence="3">Fasciclin domain-containing protein</fullName>
    </submittedName>
</protein>
<evidence type="ECO:0000313" key="3">
    <source>
        <dbReference type="EMBL" id="HEA19888.1"/>
    </source>
</evidence>
<dbReference type="GO" id="GO:0005615">
    <property type="term" value="C:extracellular space"/>
    <property type="evidence" value="ECO:0007669"/>
    <property type="project" value="TreeGrafter"/>
</dbReference>
<feature type="domain" description="FAS1" evidence="2">
    <location>
        <begin position="37"/>
        <end position="186"/>
    </location>
</feature>
<dbReference type="SMART" id="SM00554">
    <property type="entry name" value="FAS1"/>
    <property type="match status" value="3"/>
</dbReference>
<keyword evidence="1" id="KW-0732">Signal</keyword>